<reference evidence="2 3" key="1">
    <citation type="journal article" date="2010" name="J. Bacteriol.">
        <title>Genome sequence of Lentisphaera araneosa HTCC2155T, the type species of the order Lentisphaerales in the phylum Lentisphaerae.</title>
        <authorList>
            <person name="Thrash J.C."/>
            <person name="Cho J.C."/>
            <person name="Vergin K.L."/>
            <person name="Morris R.M."/>
            <person name="Giovannoni S.J."/>
        </authorList>
    </citation>
    <scope>NUCLEOTIDE SEQUENCE [LARGE SCALE GENOMIC DNA]</scope>
    <source>
        <strain evidence="2 3">HTCC2155</strain>
    </source>
</reference>
<keyword evidence="1" id="KW-0472">Membrane</keyword>
<keyword evidence="1" id="KW-0812">Transmembrane</keyword>
<comment type="caution">
    <text evidence="2">The sequence shown here is derived from an EMBL/GenBank/DDBJ whole genome shotgun (WGS) entry which is preliminary data.</text>
</comment>
<dbReference type="EMBL" id="ABCK01000009">
    <property type="protein sequence ID" value="EDM27547.1"/>
    <property type="molecule type" value="Genomic_DNA"/>
</dbReference>
<evidence type="ECO:0000313" key="2">
    <source>
        <dbReference type="EMBL" id="EDM27547.1"/>
    </source>
</evidence>
<keyword evidence="1" id="KW-1133">Transmembrane helix</keyword>
<sequence>MKALKIILCGLGIIIGTVLTIGLAFLDRGPETYVYQARHIPKRYLKQIHKMELLEKDERIKYFYSDGLINIDEGMYFITDKNIVLYSKDWPEPKEIISFKDIANIEVQYSTSWIDDTWVMVGTDNYDYEFPLSKERDGDEKFVEYLQQQVSEDIPFTSYEVSANE</sequence>
<dbReference type="AlphaFoldDB" id="A6DLU2"/>
<evidence type="ECO:0000313" key="3">
    <source>
        <dbReference type="Proteomes" id="UP000004947"/>
    </source>
</evidence>
<keyword evidence="3" id="KW-1185">Reference proteome</keyword>
<name>A6DLU2_9BACT</name>
<gene>
    <name evidence="2" type="ORF">LNTAR_05526</name>
</gene>
<protein>
    <submittedName>
        <fullName evidence="2">Uncharacterized protein</fullName>
    </submittedName>
</protein>
<proteinExistence type="predicted"/>
<dbReference type="RefSeq" id="WP_007278850.1">
    <property type="nucleotide sequence ID" value="NZ_ABCK01000009.1"/>
</dbReference>
<accession>A6DLU2</accession>
<dbReference type="STRING" id="313628.LNTAR_05526"/>
<organism evidence="2 3">
    <name type="scientific">Lentisphaera araneosa HTCC2155</name>
    <dbReference type="NCBI Taxonomy" id="313628"/>
    <lineage>
        <taxon>Bacteria</taxon>
        <taxon>Pseudomonadati</taxon>
        <taxon>Lentisphaerota</taxon>
        <taxon>Lentisphaeria</taxon>
        <taxon>Lentisphaerales</taxon>
        <taxon>Lentisphaeraceae</taxon>
        <taxon>Lentisphaera</taxon>
    </lineage>
</organism>
<dbReference type="Proteomes" id="UP000004947">
    <property type="component" value="Unassembled WGS sequence"/>
</dbReference>
<evidence type="ECO:0000256" key="1">
    <source>
        <dbReference type="SAM" id="Phobius"/>
    </source>
</evidence>
<dbReference type="OrthoDB" id="1494301at2"/>
<feature type="transmembrane region" description="Helical" evidence="1">
    <location>
        <begin position="7"/>
        <end position="26"/>
    </location>
</feature>